<comment type="caution">
    <text evidence="2">The sequence shown here is derived from an EMBL/GenBank/DDBJ whole genome shotgun (WGS) entry which is preliminary data.</text>
</comment>
<sequence>MGPRATLEGNFGGNQFTRGSLALPARPNLNDRFARQTPKRTSTKVSSGPPPGPAYFTIFRPNVLRSNSATSTSGTRGVFPFRAPPARGTGIPNAGPTPAGALFFHFPRRGYFKTH</sequence>
<evidence type="ECO:0000313" key="2">
    <source>
        <dbReference type="EMBL" id="KAG8170477.1"/>
    </source>
</evidence>
<protein>
    <submittedName>
        <fullName evidence="2">Uncharacterized protein</fullName>
    </submittedName>
</protein>
<accession>A0AAV6TFF6</accession>
<organism evidence="2 3">
    <name type="scientific">Oedothorax gibbosus</name>
    <dbReference type="NCBI Taxonomy" id="931172"/>
    <lineage>
        <taxon>Eukaryota</taxon>
        <taxon>Metazoa</taxon>
        <taxon>Ecdysozoa</taxon>
        <taxon>Arthropoda</taxon>
        <taxon>Chelicerata</taxon>
        <taxon>Arachnida</taxon>
        <taxon>Araneae</taxon>
        <taxon>Araneomorphae</taxon>
        <taxon>Entelegynae</taxon>
        <taxon>Araneoidea</taxon>
        <taxon>Linyphiidae</taxon>
        <taxon>Erigoninae</taxon>
        <taxon>Oedothorax</taxon>
    </lineage>
</organism>
<reference evidence="2 3" key="1">
    <citation type="journal article" date="2022" name="Nat. Ecol. Evol.">
        <title>A masculinizing supergene underlies an exaggerated male reproductive morph in a spider.</title>
        <authorList>
            <person name="Hendrickx F."/>
            <person name="De Corte Z."/>
            <person name="Sonet G."/>
            <person name="Van Belleghem S.M."/>
            <person name="Kostlbacher S."/>
            <person name="Vangestel C."/>
        </authorList>
    </citation>
    <scope>NUCLEOTIDE SEQUENCE [LARGE SCALE GENOMIC DNA]</scope>
    <source>
        <strain evidence="2">W744_W776</strain>
    </source>
</reference>
<evidence type="ECO:0000256" key="1">
    <source>
        <dbReference type="SAM" id="MobiDB-lite"/>
    </source>
</evidence>
<dbReference type="EMBL" id="JAFNEN010005382">
    <property type="protein sequence ID" value="KAG8170477.1"/>
    <property type="molecule type" value="Genomic_DNA"/>
</dbReference>
<name>A0AAV6TFF6_9ARAC</name>
<dbReference type="AlphaFoldDB" id="A0AAV6TFF6"/>
<feature type="region of interest" description="Disordered" evidence="1">
    <location>
        <begin position="1"/>
        <end position="53"/>
    </location>
</feature>
<dbReference type="Proteomes" id="UP000827092">
    <property type="component" value="Unassembled WGS sequence"/>
</dbReference>
<proteinExistence type="predicted"/>
<gene>
    <name evidence="2" type="ORF">JTE90_015630</name>
</gene>
<evidence type="ECO:0000313" key="3">
    <source>
        <dbReference type="Proteomes" id="UP000827092"/>
    </source>
</evidence>
<keyword evidence="3" id="KW-1185">Reference proteome</keyword>
<feature type="region of interest" description="Disordered" evidence="1">
    <location>
        <begin position="67"/>
        <end position="98"/>
    </location>
</feature>